<dbReference type="Proteomes" id="UP001161247">
    <property type="component" value="Chromosome 8"/>
</dbReference>
<dbReference type="InterPro" id="IPR002938">
    <property type="entry name" value="FAD-bd"/>
</dbReference>
<dbReference type="GO" id="GO:0004497">
    <property type="term" value="F:monooxygenase activity"/>
    <property type="evidence" value="ECO:0007669"/>
    <property type="project" value="UniProtKB-KW"/>
</dbReference>
<dbReference type="Pfam" id="PF01494">
    <property type="entry name" value="FAD_binding_3"/>
    <property type="match status" value="1"/>
</dbReference>
<keyword evidence="6" id="KW-1185">Reference proteome</keyword>
<evidence type="ECO:0000313" key="6">
    <source>
        <dbReference type="Proteomes" id="UP001161247"/>
    </source>
</evidence>
<evidence type="ECO:0000256" key="1">
    <source>
        <dbReference type="ARBA" id="ARBA00023002"/>
    </source>
</evidence>
<gene>
    <name evidence="5" type="ORF">OLC1_LOCUS23169</name>
</gene>
<dbReference type="PRINTS" id="PR00420">
    <property type="entry name" value="RNGMNOXGNASE"/>
</dbReference>
<reference evidence="5" key="1">
    <citation type="submission" date="2023-03" db="EMBL/GenBank/DDBJ databases">
        <authorList>
            <person name="Julca I."/>
        </authorList>
    </citation>
    <scope>NUCLEOTIDE SEQUENCE</scope>
</reference>
<dbReference type="GO" id="GO:0071949">
    <property type="term" value="F:FAD binding"/>
    <property type="evidence" value="ECO:0007669"/>
    <property type="project" value="InterPro"/>
</dbReference>
<evidence type="ECO:0000256" key="2">
    <source>
        <dbReference type="ARBA" id="ARBA00023033"/>
    </source>
</evidence>
<dbReference type="InterPro" id="IPR044560">
    <property type="entry name" value="MOase"/>
</dbReference>
<protein>
    <submittedName>
        <fullName evidence="5">OLC1v1018347C1</fullName>
    </submittedName>
</protein>
<dbReference type="Gene3D" id="3.50.50.60">
    <property type="entry name" value="FAD/NAD(P)-binding domain"/>
    <property type="match status" value="1"/>
</dbReference>
<organism evidence="5 6">
    <name type="scientific">Oldenlandia corymbosa var. corymbosa</name>
    <dbReference type="NCBI Taxonomy" id="529605"/>
    <lineage>
        <taxon>Eukaryota</taxon>
        <taxon>Viridiplantae</taxon>
        <taxon>Streptophyta</taxon>
        <taxon>Embryophyta</taxon>
        <taxon>Tracheophyta</taxon>
        <taxon>Spermatophyta</taxon>
        <taxon>Magnoliopsida</taxon>
        <taxon>eudicotyledons</taxon>
        <taxon>Gunneridae</taxon>
        <taxon>Pentapetalae</taxon>
        <taxon>asterids</taxon>
        <taxon>lamiids</taxon>
        <taxon>Gentianales</taxon>
        <taxon>Rubiaceae</taxon>
        <taxon>Rubioideae</taxon>
        <taxon>Spermacoceae</taxon>
        <taxon>Hedyotis-Oldenlandia complex</taxon>
        <taxon>Oldenlandia</taxon>
    </lineage>
</organism>
<dbReference type="InterPro" id="IPR036188">
    <property type="entry name" value="FAD/NAD-bd_sf"/>
</dbReference>
<accession>A0AAV1EBE4</accession>
<evidence type="ECO:0000256" key="3">
    <source>
        <dbReference type="ARBA" id="ARBA00024018"/>
    </source>
</evidence>
<proteinExistence type="inferred from homology"/>
<feature type="domain" description="FAD-binding" evidence="4">
    <location>
        <begin position="7"/>
        <end position="329"/>
    </location>
</feature>
<dbReference type="SUPFAM" id="SSF51905">
    <property type="entry name" value="FAD/NAD(P)-binding domain"/>
    <property type="match status" value="1"/>
</dbReference>
<evidence type="ECO:0000313" key="5">
    <source>
        <dbReference type="EMBL" id="CAI9117036.1"/>
    </source>
</evidence>
<comment type="similarity">
    <text evidence="3">Belongs to the 3-hydroxybenzoate 6-hydroxylase family.</text>
</comment>
<keyword evidence="2" id="KW-0503">Monooxygenase</keyword>
<dbReference type="PANTHER" id="PTHR45934:SF28">
    <property type="entry name" value="OS03G0153100 PROTEIN"/>
    <property type="match status" value="1"/>
</dbReference>
<evidence type="ECO:0000259" key="4">
    <source>
        <dbReference type="Pfam" id="PF01494"/>
    </source>
</evidence>
<keyword evidence="1" id="KW-0560">Oxidoreductase</keyword>
<dbReference type="PANTHER" id="PTHR45934">
    <property type="entry name" value="FAD/NAD(P)-BINDING OXIDOREDUCTASE FAMILY PROTEIN"/>
    <property type="match status" value="1"/>
</dbReference>
<dbReference type="AlphaFoldDB" id="A0AAV1EBE4"/>
<dbReference type="EMBL" id="OX459125">
    <property type="protein sequence ID" value="CAI9117036.1"/>
    <property type="molecule type" value="Genomic_DNA"/>
</dbReference>
<sequence>MEPVEEDIVIVGAGIAGLSASLGLHRLGLRSLVLESSESLRITGFALTIWSNAWRALDALNVGDALRQRSLLLRCLRTVSLETGETTADISLEDPKFANNNESRRIKRRDLLETLAKELPQGTVRYSSKVVNIEESGHFKVLHLADGCVIRAKVLIGCDGVNSIVGKWLGLPSPVSVGRLSIRGFVEYSNAHDFKPESHYYFGGGMRFGFVPCDDKSIYWFCTFKPSTSNWHGDFASSSAKLKEFVLNKIANAPNEVTDIAERTNLDMISFADLKMRSPWDILLKDFAKGNVCVAGDALHPMTPDIGQGGCSALEDGVILARCIAESFNKISADEGVHDKETVAIYKGVEKYSKRRRWRSFSLICASGLVGFIQESDNKLMRFLREKFLSKYAIEIMMRMTKYDCGEL</sequence>
<name>A0AAV1EBE4_OLDCO</name>